<feature type="domain" description="DNA polymerase delta/zeta catalytic subunit N-terminal" evidence="25">
    <location>
        <begin position="56"/>
        <end position="134"/>
    </location>
</feature>
<dbReference type="Pfam" id="PF24055">
    <property type="entry name" value="POL3_N"/>
    <property type="match status" value="1"/>
</dbReference>
<dbReference type="EC" id="2.7.7.7" evidence="4"/>
<evidence type="ECO:0000256" key="14">
    <source>
        <dbReference type="ARBA" id="ARBA00023204"/>
    </source>
</evidence>
<feature type="compositionally biased region" description="Polar residues" evidence="20">
    <location>
        <begin position="1358"/>
        <end position="1377"/>
    </location>
</feature>
<evidence type="ECO:0000256" key="3">
    <source>
        <dbReference type="ARBA" id="ARBA00005755"/>
    </source>
</evidence>
<evidence type="ECO:0000259" key="21">
    <source>
        <dbReference type="Pfam" id="PF00136"/>
    </source>
</evidence>
<dbReference type="InterPro" id="IPR056447">
    <property type="entry name" value="REV3_N"/>
</dbReference>
<evidence type="ECO:0000256" key="10">
    <source>
        <dbReference type="ARBA" id="ARBA00022833"/>
    </source>
</evidence>
<evidence type="ECO:0000256" key="8">
    <source>
        <dbReference type="ARBA" id="ARBA00022723"/>
    </source>
</evidence>
<feature type="domain" description="DUF4683" evidence="24">
    <location>
        <begin position="749"/>
        <end position="1137"/>
    </location>
</feature>
<feature type="compositionally biased region" description="Acidic residues" evidence="20">
    <location>
        <begin position="2073"/>
        <end position="2089"/>
    </location>
</feature>
<feature type="compositionally biased region" description="Basic residues" evidence="20">
    <location>
        <begin position="1225"/>
        <end position="1237"/>
    </location>
</feature>
<feature type="compositionally biased region" description="Basic and acidic residues" evidence="20">
    <location>
        <begin position="1297"/>
        <end position="1309"/>
    </location>
</feature>
<sequence length="3104" mass="349604">MFAVRIVSADYYMSSPVKGLDVCFSEFRENEVKRVPVVRIFGSTPAGQRSCLHLHGMFPYLYVPYNGYGQEPEQHLRQMAFSIDRALNVALGNPSSNVQHVFRVSLVSGIPFYGYHEKERHFMKIYLYNPLMVKRYICELLQGGAVMNKSYQPYEAHLPYLLQLFIDYNLYGMNLIHLAAVKFRKTKRKGEEASQTENSINCSFVWWEEEDIPSSLILEGVDRQSTCELELDAVAADILNRLEVEAQIGKNPGLQAIWEDEKQRCRENNKSSQIELPPSQDRDFVQITESEKIFQRRIREVLQRNNYSVALSQSMDESEEFNVLSSNLTLHMDELSPEAIPCTPACLVEIHSDKEQGKTTNNPYAKFEDAIVDEEAILSVMENSQTFHPLSQRLIQSPILNTSQDQAMVHLLAGLEEDGYEVERSPFASGGSLQQHSIGNYSYQQNSDNEENEPEIQKEELELSLIMSQRWDGEFTDKKNISDCSSEEDYVFSDDEMVWRGNRNMLANLSIPQLDGAADENSDNAVNEKDSRTHSTLAVQDKILAKTTFHKEAVILQSSSAQVGLQCNHTGTIHNTVNDFDSTGSLSYQNSFITEMIPEHSASKFSNEATGDLKCNTPSEDFDICNAKLVDATVVDKSSDTVCERNCIISGCEKQLSLHTDRLQKVKKYISIDKNLPIQQTDLTSDEFYNNSIISSLDGRKANNMLPTFSKKENCICAKPMIPLIGIKNGLQLLEEPKTTRTDVKEMCVENNVEKSLNELKIRYEDFHATRREKTIIDQHEAQYTFFPSVVLPNCLKCPEKVFSKSCKLKKQDDRRLKLKLSRKKSNTTLKTIAKSGTAKMRNVISTEINTCSKELLNNVSVDHNSVPVDVACTSDAGVKGIISETEIFSMEESPENGQEGQSFRLACSKYTLRTKRKVSYETEDCEPGQGSEILKASPTESECSKAKEKEMDNSQRSRKRRRLNKKEPPVIIKYIIINRFKGRKNMLVKIGKLDSNEDQVMLDNDKLEKYQKLSPLKDWWPKVTDPPVAIKPLVTPTPKKGKRAKVQSTLKKRTGKLKKTQKKEKRIIANKSQVKRSEVSTRKMEFATLSPPSPCYSAEADDCLLEYKDVMSKLGFMSERATSPCKHSPPRCWSPSEIQDEEMAPMVSLEEDVVVRDWDSDDLNNSGGKDSIQGNGKPEKKWQLKSRKKSSCNSSTTAKKKKISHKTKQVTDGGLNKPKEQPPKKTRKRKKPPKSKFHADFDGSFVAESEAVSKAGEQPDIPLSVEQRFDHLSSSSRLPSHSETYQLAGQSSESSCSEHRNNPLEQRSEVLSPAQLVNSQQPFEIKRMQNVKDVSLRESVQKSSLFQSEGEIDSKKNSSSQTIQQSKVDQEPNPNSLRLASEESRHSMCLPINNVTCSTTESSKVGNEKDGRCLDPATCGHSKPLGKKVWGKVQETRNILDISDFTPQRIKQRSLSETFLGASVSQTQKSEQIVRTDSQAPVSNGPSSLAVLRELLHKRQQKAQEANVQTSTLKPQFNRSTSYPTEQNESRKISADNEFCVLLPSAHPKSPQTTVQRKTTKNSRTVKIMQKKPKAQKCELPKCESTRKSQTAQSKCPFSDDSPVFHSDPGFDSCYSFDSLSPELPQSYNFDINTVGQTRYCTIYSGCQFMPAAEQNLPQKFLSDIQESVPAQAVLAETNVRKCQTSETQQPDQTHQPLDNTEWVRSGSISPDLFEKSPFNNGEKLKLSNKNSNLAFSNALSSSYECSNIHLSSLSTMDLKDHAQNQCNSFLDSDASCSPAKSTTSQTTLIDEGNGRDCLSVHSAGSSPKAVVAFPGDDSAAAGCEDQELCILKYGNSSPATSNSSPSSVNSPSQTKNNCYINRTSGAHVLKPLMSPPSREEIVATLLDHNLAEAIYQEPFCSDPSDAPEKPREIGGRFLTVETRLPNELPEFDGDFSLEGLQFWKTALSAMTQNVRPGSPAFNGNGHYAAQGSERIGTGAPEDRKIIILPCRSAPSVQRVHLWLQAKREYERSKKCSKNQLTKAISKAPNQEQVVTHPGKTSASDASSETPLLQTPGDCTFGETQLPKAAGADDDDDDNDDDEEEEEDYHAYSSPDSPMLPPWQQPSSPDPRQCEPNEENVEVTDAKQCQGTESTLQVGVAPTCSSEPQGSRPGDEQQLLKSPLQSRLRSAGNSASIVHSTPIAQRKSDGIPEALYSFTTLEPRLQKMSQRKASNSDTLRRVLLTTQLKNQFAAHSSVKKDTSQIEGATLNNSYGFKISQQNLKDAKALHEVQYLVLMSMELHARTRRDLKPDPEFDPICALFYCISSDALLPGSDKTEVIGALLVDKDHIDFRSQAPLLVRSGVTGLEVTYVNDEKELFQELLNLIRRYDPDILLGYEVQMHSWGYLLQRAAVLEVHLCQMISRIPDDVTENRFSPEKDEYGADTMTEINIVGRIVLNIWRMMRSEIALNNYSFQNVAFHMLHQRFPLFAFRTLSDWFDKTNLYRWKMVDHYICRVRGNLLLLEQQDIIGRTSELARLFGILFYHVLTRGSQFRVESMMLRIAKPMNYIAISPSVQQRAQMRAPQCVPLVMEPESRFYSNSVLVLDFQSLYPSIVIAYNYCYSTCLGNIDYLGKHEEFKFGSTSLRVPPELLHQLWNNITVSPNGVAFVKPSVRKGVLPNMLEEILKTRIMVKQAMKAYKKDKALTRLLDARQLGLKLIANVTFGYTAANFSGRMPCVEIGDSIVHKARETLERAIKLVNETKKWGARVVYGDTDSMFVLLKGATKEQAFKIGQEIADAVTATNPKPVKLKFEKVYLPCVLQTKKRYVGYMYESLDQKDPVFDAKGIETVRRDSCPAVSKILERSIKLLFETRDISQIKQYLQRQCMKVLEGKASMQDLTFAKEYRGSGAYRPGACVPALELTRRMLSYDRRSEPRVTERVPYVIVYGSPGLPLIQLVRRPVEVLQDPSLRLNATYYITKQILPPLNRIFSLIGVDVFSWYQELPRVQKAFSTARMDQDGRKGTISQYFTTLHCPVCDELTQLGICSKCRNHPQQVTVILNQEIREWESKHDQLLKICKNCTGCVDRQVQCVSLDCPVLYKLFSVSRELTKAPYLRQLLDQF</sequence>
<dbReference type="GO" id="GO:0016035">
    <property type="term" value="C:zeta DNA polymerase complex"/>
    <property type="evidence" value="ECO:0007669"/>
    <property type="project" value="InterPro"/>
</dbReference>
<dbReference type="InterPro" id="IPR006134">
    <property type="entry name" value="DNA-dir_DNA_pol_B_multi_dom"/>
</dbReference>
<accession>A0A4W3J512</accession>
<dbReference type="InterPro" id="IPR036397">
    <property type="entry name" value="RNaseH_sf"/>
</dbReference>
<dbReference type="CDD" id="cd05534">
    <property type="entry name" value="POLBc_zeta"/>
    <property type="match status" value="1"/>
</dbReference>
<evidence type="ECO:0000256" key="12">
    <source>
        <dbReference type="ARBA" id="ARBA00023004"/>
    </source>
</evidence>
<feature type="region of interest" description="Disordered" evidence="20">
    <location>
        <begin position="1121"/>
        <end position="1141"/>
    </location>
</feature>
<dbReference type="InterPro" id="IPR032757">
    <property type="entry name" value="DUF4683"/>
</dbReference>
<dbReference type="GO" id="GO:0046872">
    <property type="term" value="F:metal ion binding"/>
    <property type="evidence" value="ECO:0007669"/>
    <property type="project" value="UniProtKB-KW"/>
</dbReference>
<comment type="subunit">
    <text evidence="18">Heterodimer with MAD2L2. This dimer forms the minimal DNA polymerase zeta complex (Pol-zeta2), with REV3L bearing DNA polymerase catalytic activity, although its activity is very low in this context. Component of the tetrameric Pol-zeta complex (Pol-zeta4), which consists of REV3L, MAD2L2, POLD2 and POLD3; Pol-zeta4 is the fully active form of DNA polymerase zeta.</text>
</comment>
<keyword evidence="13" id="KW-0411">Iron-sulfur</keyword>
<feature type="compositionally biased region" description="Basic and acidic residues" evidence="20">
    <location>
        <begin position="943"/>
        <end position="956"/>
    </location>
</feature>
<dbReference type="Gene3D" id="3.90.1600.10">
    <property type="entry name" value="Palm domain of DNA polymerase"/>
    <property type="match status" value="1"/>
</dbReference>
<evidence type="ECO:0000256" key="17">
    <source>
        <dbReference type="ARBA" id="ARBA00059263"/>
    </source>
</evidence>
<evidence type="ECO:0000256" key="9">
    <source>
        <dbReference type="ARBA" id="ARBA00022763"/>
    </source>
</evidence>
<feature type="compositionally biased region" description="Polar residues" evidence="20">
    <location>
        <begin position="1683"/>
        <end position="1700"/>
    </location>
</feature>
<dbReference type="SUPFAM" id="SSF56672">
    <property type="entry name" value="DNA/RNA polymerases"/>
    <property type="match status" value="1"/>
</dbReference>
<dbReference type="FunFam" id="1.10.287.690:FF:000002">
    <property type="entry name" value="DNA polymerase zeta"/>
    <property type="match status" value="1"/>
</dbReference>
<keyword evidence="8" id="KW-0479">Metal-binding</keyword>
<evidence type="ECO:0000256" key="20">
    <source>
        <dbReference type="SAM" id="MobiDB-lite"/>
    </source>
</evidence>
<dbReference type="Gene3D" id="1.10.287.690">
    <property type="entry name" value="Helix hairpin bin"/>
    <property type="match status" value="1"/>
</dbReference>
<evidence type="ECO:0000259" key="25">
    <source>
        <dbReference type="Pfam" id="PF24055"/>
    </source>
</evidence>
<dbReference type="Pfam" id="PF00136">
    <property type="entry name" value="DNA_pol_B"/>
    <property type="match status" value="1"/>
</dbReference>
<evidence type="ECO:0000256" key="1">
    <source>
        <dbReference type="ARBA" id="ARBA00001966"/>
    </source>
</evidence>
<dbReference type="GO" id="GO:0051536">
    <property type="term" value="F:iron-sulfur cluster binding"/>
    <property type="evidence" value="ECO:0007669"/>
    <property type="project" value="UniProtKB-KW"/>
</dbReference>
<dbReference type="GO" id="GO:0042276">
    <property type="term" value="P:error-prone translesion synthesis"/>
    <property type="evidence" value="ECO:0007669"/>
    <property type="project" value="TreeGrafter"/>
</dbReference>
<dbReference type="PANTHER" id="PTHR45812:SF1">
    <property type="entry name" value="DNA POLYMERASE ZETA CATALYTIC SUBUNIT"/>
    <property type="match status" value="1"/>
</dbReference>
<dbReference type="InterPro" id="IPR056435">
    <property type="entry name" value="DPOD/Z_N"/>
</dbReference>
<dbReference type="Gene3D" id="3.30.342.10">
    <property type="entry name" value="DNA Polymerase, chain B, domain 1"/>
    <property type="match status" value="1"/>
</dbReference>
<feature type="compositionally biased region" description="Polar residues" evidence="20">
    <location>
        <begin position="2024"/>
        <end position="2054"/>
    </location>
</feature>
<dbReference type="InParanoid" id="A0A4W3J512"/>
<dbReference type="Proteomes" id="UP000314986">
    <property type="component" value="Unassembled WGS sequence"/>
</dbReference>
<dbReference type="PRINTS" id="PR00106">
    <property type="entry name" value="DNAPOLB"/>
</dbReference>
<evidence type="ECO:0000256" key="11">
    <source>
        <dbReference type="ARBA" id="ARBA00022932"/>
    </source>
</evidence>
<keyword evidence="28" id="KW-1185">Reference proteome</keyword>
<dbReference type="GO" id="GO:0000166">
    <property type="term" value="F:nucleotide binding"/>
    <property type="evidence" value="ECO:0007669"/>
    <property type="project" value="InterPro"/>
</dbReference>
<keyword evidence="14" id="KW-0234">DNA repair</keyword>
<comment type="catalytic activity">
    <reaction evidence="16">
        <text>DNA(n) + a 2'-deoxyribonucleoside 5'-triphosphate = DNA(n+1) + diphosphate</text>
        <dbReference type="Rhea" id="RHEA:22508"/>
        <dbReference type="Rhea" id="RHEA-COMP:17339"/>
        <dbReference type="Rhea" id="RHEA-COMP:17340"/>
        <dbReference type="ChEBI" id="CHEBI:33019"/>
        <dbReference type="ChEBI" id="CHEBI:61560"/>
        <dbReference type="ChEBI" id="CHEBI:173112"/>
        <dbReference type="EC" id="2.7.7.7"/>
    </reaction>
</comment>
<keyword evidence="12" id="KW-0408">Iron</keyword>
<dbReference type="Pfam" id="PF03104">
    <property type="entry name" value="DNA_pol_B_exo1"/>
    <property type="match status" value="1"/>
</dbReference>
<dbReference type="CDD" id="cd05778">
    <property type="entry name" value="DNA_polB_zeta_exo"/>
    <property type="match status" value="1"/>
</dbReference>
<feature type="compositionally biased region" description="Low complexity" evidence="20">
    <location>
        <begin position="1273"/>
        <end position="1283"/>
    </location>
</feature>
<feature type="domain" description="DNA-directed DNA polymerase family B exonuclease" evidence="22">
    <location>
        <begin position="2238"/>
        <end position="2459"/>
    </location>
</feature>
<keyword evidence="9" id="KW-0227">DNA damage</keyword>
<name>A0A4W3J512_CALMI</name>
<dbReference type="Gene3D" id="1.10.132.60">
    <property type="entry name" value="DNA polymerase family B, C-terminal domain"/>
    <property type="match status" value="1"/>
</dbReference>
<evidence type="ECO:0000313" key="27">
    <source>
        <dbReference type="Ensembl" id="ENSCMIP00000037152.1"/>
    </source>
</evidence>
<evidence type="ECO:0000256" key="16">
    <source>
        <dbReference type="ARBA" id="ARBA00049244"/>
    </source>
</evidence>
<comment type="function">
    <text evidence="17">Catalytic subunit of the DNA polymerase zeta complex, an error-prone polymerase specialized in translesion DNA synthesis (TLS). Lacks an intrinsic 3'-5' exonuclease activity and thus has no proofreading function.</text>
</comment>
<evidence type="ECO:0000256" key="13">
    <source>
        <dbReference type="ARBA" id="ARBA00023014"/>
    </source>
</evidence>
<feature type="region of interest" description="Disordered" evidence="20">
    <location>
        <begin position="1545"/>
        <end position="1566"/>
    </location>
</feature>
<organism evidence="27 28">
    <name type="scientific">Callorhinchus milii</name>
    <name type="common">Ghost shark</name>
    <dbReference type="NCBI Taxonomy" id="7868"/>
    <lineage>
        <taxon>Eukaryota</taxon>
        <taxon>Metazoa</taxon>
        <taxon>Chordata</taxon>
        <taxon>Craniata</taxon>
        <taxon>Vertebrata</taxon>
        <taxon>Chondrichthyes</taxon>
        <taxon>Holocephali</taxon>
        <taxon>Chimaeriformes</taxon>
        <taxon>Callorhinchidae</taxon>
        <taxon>Callorhinchus</taxon>
    </lineage>
</organism>
<feature type="domain" description="C4-type zinc-finger of DNA polymerase delta" evidence="23">
    <location>
        <begin position="3016"/>
        <end position="3083"/>
    </location>
</feature>
<dbReference type="OMA" id="DPTSWIR"/>
<evidence type="ECO:0000256" key="6">
    <source>
        <dbReference type="ARBA" id="ARBA00022679"/>
    </source>
</evidence>
<evidence type="ECO:0000313" key="28">
    <source>
        <dbReference type="Proteomes" id="UP000314986"/>
    </source>
</evidence>
<protein>
    <recommendedName>
        <fullName evidence="5">DNA polymerase zeta catalytic subunit</fullName>
        <ecNumber evidence="4">2.7.7.7</ecNumber>
    </recommendedName>
    <alternativeName>
        <fullName evidence="19">Protein reversionless 3-like</fullName>
    </alternativeName>
</protein>
<keyword evidence="10" id="KW-0862">Zinc</keyword>
<feature type="region of interest" description="Disordered" evidence="20">
    <location>
        <begin position="919"/>
        <end position="965"/>
    </location>
</feature>
<feature type="compositionally biased region" description="Polar residues" evidence="20">
    <location>
        <begin position="2128"/>
        <end position="2150"/>
    </location>
</feature>
<evidence type="ECO:0000259" key="24">
    <source>
        <dbReference type="Pfam" id="PF15735"/>
    </source>
</evidence>
<dbReference type="FunFam" id="1.10.132.60:FF:000005">
    <property type="entry name" value="Putative DNA polymerase zeta catalytic subunit"/>
    <property type="match status" value="1"/>
</dbReference>
<dbReference type="InterPro" id="IPR042087">
    <property type="entry name" value="DNA_pol_B_thumb"/>
</dbReference>
<dbReference type="CDD" id="cd22287">
    <property type="entry name" value="REV3L_RBD"/>
    <property type="match status" value="1"/>
</dbReference>
<feature type="compositionally biased region" description="Polar residues" evidence="20">
    <location>
        <begin position="1504"/>
        <end position="1528"/>
    </location>
</feature>
<proteinExistence type="inferred from homology"/>
<evidence type="ECO:0000256" key="4">
    <source>
        <dbReference type="ARBA" id="ARBA00012417"/>
    </source>
</evidence>
<dbReference type="GO" id="GO:0003677">
    <property type="term" value="F:DNA binding"/>
    <property type="evidence" value="ECO:0007669"/>
    <property type="project" value="InterPro"/>
</dbReference>
<keyword evidence="7" id="KW-0548">Nucleotidyltransferase</keyword>
<evidence type="ECO:0000256" key="7">
    <source>
        <dbReference type="ARBA" id="ARBA00022695"/>
    </source>
</evidence>
<dbReference type="FunFam" id="3.30.420.10:FF:000024">
    <property type="entry name" value="DNA polymerase zeta catalytic subunit"/>
    <property type="match status" value="1"/>
</dbReference>
<evidence type="ECO:0000256" key="19">
    <source>
        <dbReference type="ARBA" id="ARBA00075683"/>
    </source>
</evidence>
<feature type="compositionally biased region" description="Polar residues" evidence="20">
    <location>
        <begin position="1551"/>
        <end position="1566"/>
    </location>
</feature>
<dbReference type="Pfam" id="PF15735">
    <property type="entry name" value="DUF4683"/>
    <property type="match status" value="1"/>
</dbReference>
<feature type="region of interest" description="Disordered" evidence="20">
    <location>
        <begin position="2024"/>
        <end position="2176"/>
    </location>
</feature>
<reference evidence="28" key="2">
    <citation type="journal article" date="2007" name="PLoS Biol.">
        <title>Survey sequencing and comparative analysis of the elephant shark (Callorhinchus milii) genome.</title>
        <authorList>
            <person name="Venkatesh B."/>
            <person name="Kirkness E.F."/>
            <person name="Loh Y.H."/>
            <person name="Halpern A.L."/>
            <person name="Lee A.P."/>
            <person name="Johnson J."/>
            <person name="Dandona N."/>
            <person name="Viswanathan L.D."/>
            <person name="Tay A."/>
            <person name="Venter J.C."/>
            <person name="Strausberg R.L."/>
            <person name="Brenner S."/>
        </authorList>
    </citation>
    <scope>NUCLEOTIDE SEQUENCE [LARGE SCALE GENOMIC DNA]</scope>
</reference>
<dbReference type="InterPro" id="IPR012337">
    <property type="entry name" value="RNaseH-like_sf"/>
</dbReference>
<evidence type="ECO:0000259" key="23">
    <source>
        <dbReference type="Pfam" id="PF14260"/>
    </source>
</evidence>
<dbReference type="SMART" id="SM00486">
    <property type="entry name" value="POLBc"/>
    <property type="match status" value="1"/>
</dbReference>
<dbReference type="Pfam" id="PF24065">
    <property type="entry name" value="REV3_N"/>
    <property type="match status" value="1"/>
</dbReference>
<comment type="similarity">
    <text evidence="3">Belongs to the DNA polymerase type-B family.</text>
</comment>
<dbReference type="PROSITE" id="PS00116">
    <property type="entry name" value="DNA_POLYMERASE_B"/>
    <property type="match status" value="1"/>
</dbReference>
<dbReference type="InterPro" id="IPR006172">
    <property type="entry name" value="DNA-dir_DNA_pol_B"/>
</dbReference>
<dbReference type="Pfam" id="PF14260">
    <property type="entry name" value="zf-C4pol"/>
    <property type="match status" value="1"/>
</dbReference>
<feature type="compositionally biased region" description="Polar residues" evidence="20">
    <location>
        <begin position="1164"/>
        <end position="1175"/>
    </location>
</feature>
<feature type="compositionally biased region" description="Polar residues" evidence="20">
    <location>
        <begin position="2160"/>
        <end position="2176"/>
    </location>
</feature>
<feature type="region of interest" description="Disordered" evidence="20">
    <location>
        <begin position="1683"/>
        <end position="1703"/>
    </location>
</feature>
<evidence type="ECO:0000259" key="26">
    <source>
        <dbReference type="Pfam" id="PF24065"/>
    </source>
</evidence>
<dbReference type="PANTHER" id="PTHR45812">
    <property type="entry name" value="DNA POLYMERASE ZETA CATALYTIC SUBUNIT"/>
    <property type="match status" value="1"/>
</dbReference>
<dbReference type="SUPFAM" id="SSF53098">
    <property type="entry name" value="Ribonuclease H-like"/>
    <property type="match status" value="1"/>
</dbReference>
<evidence type="ECO:0000256" key="5">
    <source>
        <dbReference type="ARBA" id="ARBA00021589"/>
    </source>
</evidence>
<comment type="cofactor">
    <cofactor evidence="1">
        <name>[4Fe-4S] cluster</name>
        <dbReference type="ChEBI" id="CHEBI:49883"/>
    </cofactor>
</comment>
<dbReference type="InterPro" id="IPR023211">
    <property type="entry name" value="DNA_pol_palm_dom_sf"/>
</dbReference>
<reference evidence="27" key="4">
    <citation type="submission" date="2025-08" db="UniProtKB">
        <authorList>
            <consortium name="Ensembl"/>
        </authorList>
    </citation>
    <scope>IDENTIFICATION</scope>
</reference>
<evidence type="ECO:0000256" key="2">
    <source>
        <dbReference type="ARBA" id="ARBA00004123"/>
    </source>
</evidence>
<feature type="region of interest" description="Disordered" evidence="20">
    <location>
        <begin position="1501"/>
        <end position="1532"/>
    </location>
</feature>
<evidence type="ECO:0000259" key="22">
    <source>
        <dbReference type="Pfam" id="PF03104"/>
    </source>
</evidence>
<feature type="domain" description="DNA polymerase zeta catalytic subunit N-terminal" evidence="26">
    <location>
        <begin position="1"/>
        <end position="55"/>
    </location>
</feature>
<dbReference type="GO" id="GO:0003887">
    <property type="term" value="F:DNA-directed DNA polymerase activity"/>
    <property type="evidence" value="ECO:0007669"/>
    <property type="project" value="UniProtKB-KW"/>
</dbReference>
<reference evidence="28" key="1">
    <citation type="journal article" date="2006" name="Science">
        <title>Ancient noncoding elements conserved in the human genome.</title>
        <authorList>
            <person name="Venkatesh B."/>
            <person name="Kirkness E.F."/>
            <person name="Loh Y.H."/>
            <person name="Halpern A.L."/>
            <person name="Lee A.P."/>
            <person name="Johnson J."/>
            <person name="Dandona N."/>
            <person name="Viswanathan L.D."/>
            <person name="Tay A."/>
            <person name="Venter J.C."/>
            <person name="Strausberg R.L."/>
            <person name="Brenner S."/>
        </authorList>
    </citation>
    <scope>NUCLEOTIDE SEQUENCE [LARGE SCALE GENOMIC DNA]</scope>
</reference>
<keyword evidence="11" id="KW-0239">DNA-directed DNA polymerase</keyword>
<feature type="domain" description="DNA-directed DNA polymerase family B multifunctional" evidence="21">
    <location>
        <begin position="2525"/>
        <end position="2974"/>
    </location>
</feature>
<feature type="compositionally biased region" description="Basic residues" evidence="20">
    <location>
        <begin position="1199"/>
        <end position="1209"/>
    </location>
</feature>
<keyword evidence="6" id="KW-0808">Transferase</keyword>
<keyword evidence="15" id="KW-0539">Nucleus</keyword>
<dbReference type="InterPro" id="IPR017964">
    <property type="entry name" value="DNA-dir_DNA_pol_B_CS"/>
</dbReference>
<dbReference type="Ensembl" id="ENSCMIT00000037693.1">
    <property type="protein sequence ID" value="ENSCMIP00000037152.1"/>
    <property type="gene ID" value="ENSCMIG00000015647.1"/>
</dbReference>
<dbReference type="GO" id="GO:0031981">
    <property type="term" value="C:nuclear lumen"/>
    <property type="evidence" value="ECO:0007669"/>
    <property type="project" value="UniProtKB-ARBA"/>
</dbReference>
<evidence type="ECO:0000256" key="18">
    <source>
        <dbReference type="ARBA" id="ARBA00066163"/>
    </source>
</evidence>
<dbReference type="FunFam" id="3.30.342.10:FF:000002">
    <property type="entry name" value="DNA polymerase zeta catalytic subunit isoform X1"/>
    <property type="match status" value="1"/>
</dbReference>
<dbReference type="GO" id="GO:0000724">
    <property type="term" value="P:double-strand break repair via homologous recombination"/>
    <property type="evidence" value="ECO:0007669"/>
    <property type="project" value="TreeGrafter"/>
</dbReference>
<dbReference type="STRING" id="7868.ENSCMIP00000037152"/>
<reference evidence="27" key="5">
    <citation type="submission" date="2025-09" db="UniProtKB">
        <authorList>
            <consortium name="Ensembl"/>
        </authorList>
    </citation>
    <scope>IDENTIFICATION</scope>
</reference>
<evidence type="ECO:0000256" key="15">
    <source>
        <dbReference type="ARBA" id="ARBA00023242"/>
    </source>
</evidence>
<reference evidence="28" key="3">
    <citation type="journal article" date="2014" name="Nature">
        <title>Elephant shark genome provides unique insights into gnathostome evolution.</title>
        <authorList>
            <consortium name="International Elephant Shark Genome Sequencing Consortium"/>
            <person name="Venkatesh B."/>
            <person name="Lee A.P."/>
            <person name="Ravi V."/>
            <person name="Maurya A.K."/>
            <person name="Lian M.M."/>
            <person name="Swann J.B."/>
            <person name="Ohta Y."/>
            <person name="Flajnik M.F."/>
            <person name="Sutoh Y."/>
            <person name="Kasahara M."/>
            <person name="Hoon S."/>
            <person name="Gangu V."/>
            <person name="Roy S.W."/>
            <person name="Irimia M."/>
            <person name="Korzh V."/>
            <person name="Kondrychyn I."/>
            <person name="Lim Z.W."/>
            <person name="Tay B.H."/>
            <person name="Tohari S."/>
            <person name="Kong K.W."/>
            <person name="Ho S."/>
            <person name="Lorente-Galdos B."/>
            <person name="Quilez J."/>
            <person name="Marques-Bonet T."/>
            <person name="Raney B.J."/>
            <person name="Ingham P.W."/>
            <person name="Tay A."/>
            <person name="Hillier L.W."/>
            <person name="Minx P."/>
            <person name="Boehm T."/>
            <person name="Wilson R.K."/>
            <person name="Brenner S."/>
            <person name="Warren W.C."/>
        </authorList>
    </citation>
    <scope>NUCLEOTIDE SEQUENCE [LARGE SCALE GENOMIC DNA]</scope>
</reference>
<feature type="region of interest" description="Disordered" evidence="20">
    <location>
        <begin position="1160"/>
        <end position="1377"/>
    </location>
</feature>
<feature type="compositionally biased region" description="Polar residues" evidence="20">
    <location>
        <begin position="1284"/>
        <end position="1296"/>
    </location>
</feature>
<dbReference type="InterPro" id="IPR006133">
    <property type="entry name" value="DNA-dir_DNA_pol_B_exonuc"/>
</dbReference>
<dbReference type="InterPro" id="IPR043502">
    <property type="entry name" value="DNA/RNA_pol_sf"/>
</dbReference>
<dbReference type="GeneTree" id="ENSGT00940000156226"/>
<dbReference type="InterPro" id="IPR025687">
    <property type="entry name" value="Znf-C4pol"/>
</dbReference>
<comment type="subcellular location">
    <subcellularLocation>
        <location evidence="2">Nucleus</location>
    </subcellularLocation>
</comment>
<dbReference type="Gene3D" id="3.30.420.10">
    <property type="entry name" value="Ribonuclease H-like superfamily/Ribonuclease H"/>
    <property type="match status" value="1"/>
</dbReference>
<dbReference type="InterPro" id="IPR030559">
    <property type="entry name" value="PolZ_Rev3"/>
</dbReference>